<proteinExistence type="predicted"/>
<dbReference type="Proteomes" id="UP000199169">
    <property type="component" value="Unassembled WGS sequence"/>
</dbReference>
<reference evidence="1 2" key="1">
    <citation type="submission" date="2016-06" db="EMBL/GenBank/DDBJ databases">
        <authorList>
            <person name="Kjaerup R.B."/>
            <person name="Dalgaard T.S."/>
            <person name="Juul-Madsen H.R."/>
        </authorList>
    </citation>
    <scope>NUCLEOTIDE SEQUENCE [LARGE SCALE GENOMIC DNA]</scope>
    <source>
        <strain evidence="1">3</strain>
    </source>
</reference>
<gene>
    <name evidence="1" type="ORF">ACCAA_30058</name>
</gene>
<organism evidence="1 2">
    <name type="scientific">Candidatus Accumulibacter aalborgensis</name>
    <dbReference type="NCBI Taxonomy" id="1860102"/>
    <lineage>
        <taxon>Bacteria</taxon>
        <taxon>Pseudomonadati</taxon>
        <taxon>Pseudomonadota</taxon>
        <taxon>Betaproteobacteria</taxon>
        <taxon>Candidatus Accumulibacter</taxon>
    </lineage>
</organism>
<evidence type="ECO:0000313" key="2">
    <source>
        <dbReference type="Proteomes" id="UP000199169"/>
    </source>
</evidence>
<dbReference type="EMBL" id="FLQX01000105">
    <property type="protein sequence ID" value="SBT06122.1"/>
    <property type="molecule type" value="Genomic_DNA"/>
</dbReference>
<sequence length="208" mass="23671">MVAAEAMTQEQTIFEQDRAHLNFQSAVREKFAFLNDLGFSEIEALPTLVRYRKDDVEVDVYYGRQSYEIGAGISYLGARYEMADIIRAMDADAAERYGGAMASRMEGVVAGLEELGSLIKRHGVAALRADPQFFSTLEEKREIWRKDYWLDGLARQLRPQADDAFHRGDYSRAAELYARIRDRLSPAEIKKLTFAEQRSQCWRPGSAG</sequence>
<dbReference type="AlphaFoldDB" id="A0A1A8XNW9"/>
<protein>
    <submittedName>
        <fullName evidence="1">Uncharacterized protein</fullName>
    </submittedName>
</protein>
<name>A0A1A8XNW9_9PROT</name>
<keyword evidence="2" id="KW-1185">Reference proteome</keyword>
<dbReference type="STRING" id="1860102.ACCAA_30058"/>
<accession>A0A1A8XNW9</accession>
<evidence type="ECO:0000313" key="1">
    <source>
        <dbReference type="EMBL" id="SBT06122.1"/>
    </source>
</evidence>